<dbReference type="GO" id="GO:0004143">
    <property type="term" value="F:ATP-dependent diacylglycerol kinase activity"/>
    <property type="evidence" value="ECO:0007669"/>
    <property type="project" value="InterPro"/>
</dbReference>
<dbReference type="KEGG" id="tbl:TBLA_0D00720"/>
<evidence type="ECO:0000313" key="4">
    <source>
        <dbReference type="Proteomes" id="UP000002866"/>
    </source>
</evidence>
<protein>
    <submittedName>
        <fullName evidence="3">Uncharacterized protein</fullName>
    </submittedName>
</protein>
<evidence type="ECO:0000313" key="3">
    <source>
        <dbReference type="EMBL" id="CCH60580.1"/>
    </source>
</evidence>
<keyword evidence="2" id="KW-1133">Transmembrane helix</keyword>
<dbReference type="HOGENOM" id="CLU_031477_0_1_1"/>
<dbReference type="GO" id="GO:0005789">
    <property type="term" value="C:endoplasmic reticulum membrane"/>
    <property type="evidence" value="ECO:0007669"/>
    <property type="project" value="TreeGrafter"/>
</dbReference>
<proteinExistence type="predicted"/>
<keyword evidence="2" id="KW-0472">Membrane</keyword>
<accession>I2H2H8</accession>
<organism evidence="3 4">
    <name type="scientific">Henningerozyma blattae (strain ATCC 34711 / CBS 6284 / DSM 70876 / NBRC 10599 / NRRL Y-10934 / UCD 77-7)</name>
    <name type="common">Yeast</name>
    <name type="synonym">Tetrapisispora blattae</name>
    <dbReference type="NCBI Taxonomy" id="1071380"/>
    <lineage>
        <taxon>Eukaryota</taxon>
        <taxon>Fungi</taxon>
        <taxon>Dikarya</taxon>
        <taxon>Ascomycota</taxon>
        <taxon>Saccharomycotina</taxon>
        <taxon>Saccharomycetes</taxon>
        <taxon>Saccharomycetales</taxon>
        <taxon>Saccharomycetaceae</taxon>
        <taxon>Henningerozyma</taxon>
    </lineage>
</organism>
<dbReference type="OMA" id="IIYLSWT"/>
<name>I2H2H8_HENB6</name>
<feature type="transmembrane region" description="Helical" evidence="2">
    <location>
        <begin position="64"/>
        <end position="82"/>
    </location>
</feature>
<feature type="transmembrane region" description="Helical" evidence="2">
    <location>
        <begin position="88"/>
        <end position="107"/>
    </location>
</feature>
<dbReference type="Proteomes" id="UP000002866">
    <property type="component" value="Chromosome 4"/>
</dbReference>
<feature type="transmembrane region" description="Helical" evidence="2">
    <location>
        <begin position="128"/>
        <end position="148"/>
    </location>
</feature>
<gene>
    <name evidence="3" type="primary">TBLA0D00720</name>
    <name evidence="3" type="ORF">TBLA_0D00720</name>
</gene>
<evidence type="ECO:0000256" key="2">
    <source>
        <dbReference type="SAM" id="Phobius"/>
    </source>
</evidence>
<dbReference type="EMBL" id="HE806319">
    <property type="protein sequence ID" value="CCH60580.1"/>
    <property type="molecule type" value="Genomic_DNA"/>
</dbReference>
<dbReference type="PANTHER" id="PTHR31303">
    <property type="entry name" value="CTP-DEPENDENT DIACYLGLYCEROL KINASE 1"/>
    <property type="match status" value="1"/>
</dbReference>
<dbReference type="PANTHER" id="PTHR31303:SF1">
    <property type="entry name" value="CTP-DEPENDENT DIACYLGLYCEROL KINASE 1"/>
    <property type="match status" value="1"/>
</dbReference>
<feature type="transmembrane region" description="Helical" evidence="2">
    <location>
        <begin position="258"/>
        <end position="275"/>
    </location>
</feature>
<dbReference type="OrthoDB" id="5673at2759"/>
<keyword evidence="2" id="KW-0812">Transmembrane</keyword>
<dbReference type="eggNOG" id="KOG4453">
    <property type="taxonomic scope" value="Eukaryota"/>
</dbReference>
<dbReference type="AlphaFoldDB" id="I2H2H8"/>
<evidence type="ECO:0000256" key="1">
    <source>
        <dbReference type="SAM" id="MobiDB-lite"/>
    </source>
</evidence>
<feature type="region of interest" description="Disordered" evidence="1">
    <location>
        <begin position="19"/>
        <end position="46"/>
    </location>
</feature>
<dbReference type="GeneID" id="14495563"/>
<dbReference type="RefSeq" id="XP_004180099.1">
    <property type="nucleotide sequence ID" value="XM_004180051.1"/>
</dbReference>
<dbReference type="GO" id="GO:0006654">
    <property type="term" value="P:phosphatidic acid biosynthetic process"/>
    <property type="evidence" value="ECO:0007669"/>
    <property type="project" value="TreeGrafter"/>
</dbReference>
<reference evidence="3 4" key="1">
    <citation type="journal article" date="2011" name="Proc. Natl. Acad. Sci. U.S.A.">
        <title>Evolutionary erosion of yeast sex chromosomes by mating-type switching accidents.</title>
        <authorList>
            <person name="Gordon J.L."/>
            <person name="Armisen D."/>
            <person name="Proux-Wera E."/>
            <person name="Oheigeartaigh S.S."/>
            <person name="Byrne K.P."/>
            <person name="Wolfe K.H."/>
        </authorList>
    </citation>
    <scope>NUCLEOTIDE SEQUENCE [LARGE SCALE GENOMIC DNA]</scope>
    <source>
        <strain evidence="4">ATCC 34711 / CBS 6284 / DSM 70876 / NBRC 10599 / NRRL Y-10934 / UCD 77-7</strain>
    </source>
</reference>
<feature type="transmembrane region" description="Helical" evidence="2">
    <location>
        <begin position="187"/>
        <end position="209"/>
    </location>
</feature>
<dbReference type="InParanoid" id="I2H2H8"/>
<dbReference type="InterPro" id="IPR037997">
    <property type="entry name" value="Dgk1-like"/>
</dbReference>
<sequence>MQQPVMVQQIANELQTSAYSSSPSLANRTRHSSHPQPVRASPAPAPAPIPSHKLISKHELPRKIFHSSIGFITIYLYSLGSIEYSHVKYPLIFAFLVLFPLDLIRLNSPTINTLYCKAVGFLMRQSEVNHYNGVLWYLLGLTFSFTFFERDIALISVCLLSWADTAASSIGRKFGHLTPKLIGNKSLAGSSAAFLVGYITCLTFYGVIIPKYDPINKPGKLMWLPHENKLSLNNLSLCGGFIASLSEAIDLFGWDDNFTIPVFSSIFFYIIITVFQV</sequence>
<keyword evidence="4" id="KW-1185">Reference proteome</keyword>
<dbReference type="STRING" id="1071380.I2H2H8"/>